<evidence type="ECO:0000256" key="1">
    <source>
        <dbReference type="SAM" id="Phobius"/>
    </source>
</evidence>
<accession>A0ABT1HTM3</accession>
<evidence type="ECO:0000313" key="4">
    <source>
        <dbReference type="Proteomes" id="UP001205311"/>
    </source>
</evidence>
<keyword evidence="2" id="KW-0732">Signal</keyword>
<keyword evidence="1" id="KW-0472">Membrane</keyword>
<feature type="signal peptide" evidence="2">
    <location>
        <begin position="1"/>
        <end position="17"/>
    </location>
</feature>
<keyword evidence="1" id="KW-0812">Transmembrane</keyword>
<protein>
    <submittedName>
        <fullName evidence="3">Uncharacterized protein</fullName>
    </submittedName>
</protein>
<gene>
    <name evidence="3" type="ORF">LX15_002563</name>
</gene>
<evidence type="ECO:0000313" key="3">
    <source>
        <dbReference type="EMBL" id="MCP2258865.1"/>
    </source>
</evidence>
<organism evidence="3 4">
    <name type="scientific">Streptoalloteichus tenebrarius (strain ATCC 17920 / DSM 40477 / JCM 4838 / CBS 697.72 / NBRC 16177 / NCIMB 11028 / NRRL B-12390 / A12253. 1 / ISP 5477)</name>
    <name type="common">Streptomyces tenebrarius</name>
    <dbReference type="NCBI Taxonomy" id="1933"/>
    <lineage>
        <taxon>Bacteria</taxon>
        <taxon>Bacillati</taxon>
        <taxon>Actinomycetota</taxon>
        <taxon>Actinomycetes</taxon>
        <taxon>Pseudonocardiales</taxon>
        <taxon>Pseudonocardiaceae</taxon>
        <taxon>Streptoalloteichus</taxon>
    </lineage>
</organism>
<feature type="chain" id="PRO_5047450556" evidence="2">
    <location>
        <begin position="18"/>
        <end position="100"/>
    </location>
</feature>
<dbReference type="Proteomes" id="UP001205311">
    <property type="component" value="Unassembled WGS sequence"/>
</dbReference>
<reference evidence="3 4" key="1">
    <citation type="submission" date="2022-06" db="EMBL/GenBank/DDBJ databases">
        <title>Genomic Encyclopedia of Archaeal and Bacterial Type Strains, Phase II (KMG-II): from individual species to whole genera.</title>
        <authorList>
            <person name="Goeker M."/>
        </authorList>
    </citation>
    <scope>NUCLEOTIDE SEQUENCE [LARGE SCALE GENOMIC DNA]</scope>
    <source>
        <strain evidence="3 4">DSM 40477</strain>
    </source>
</reference>
<evidence type="ECO:0000256" key="2">
    <source>
        <dbReference type="SAM" id="SignalP"/>
    </source>
</evidence>
<keyword evidence="1" id="KW-1133">Transmembrane helix</keyword>
<dbReference type="EMBL" id="JAMTCP010000011">
    <property type="protein sequence ID" value="MCP2258865.1"/>
    <property type="molecule type" value="Genomic_DNA"/>
</dbReference>
<keyword evidence="4" id="KW-1185">Reference proteome</keyword>
<proteinExistence type="predicted"/>
<name>A0ABT1HTM3_STRSD</name>
<comment type="caution">
    <text evidence="3">The sequence shown here is derived from an EMBL/GenBank/DDBJ whole genome shotgun (WGS) entry which is preliminary data.</text>
</comment>
<feature type="transmembrane region" description="Helical" evidence="1">
    <location>
        <begin position="73"/>
        <end position="96"/>
    </location>
</feature>
<sequence length="100" mass="10207">MCLLVVLGLAVVLTFSAGQHGLTTRPAGAGGGPCSVVEQIRLAADIAVPLVGTGGRQRCEITTASAPGQWHLAVAHLLQVLGWAFATLFVAGYTGIVRKA</sequence>